<feature type="transmembrane region" description="Helical" evidence="7">
    <location>
        <begin position="6"/>
        <end position="28"/>
    </location>
</feature>
<evidence type="ECO:0000256" key="6">
    <source>
        <dbReference type="SAM" id="MobiDB-lite"/>
    </source>
</evidence>
<evidence type="ECO:0000259" key="8">
    <source>
        <dbReference type="Pfam" id="PF00482"/>
    </source>
</evidence>
<accession>A0ABW1FQ00</accession>
<organism evidence="9 10">
    <name type="scientific">Streptomyces ramulosus</name>
    <dbReference type="NCBI Taxonomy" id="47762"/>
    <lineage>
        <taxon>Bacteria</taxon>
        <taxon>Bacillati</taxon>
        <taxon>Actinomycetota</taxon>
        <taxon>Actinomycetes</taxon>
        <taxon>Kitasatosporales</taxon>
        <taxon>Streptomycetaceae</taxon>
        <taxon>Streptomyces</taxon>
    </lineage>
</organism>
<keyword evidence="3 7" id="KW-0812">Transmembrane</keyword>
<feature type="transmembrane region" description="Helical" evidence="7">
    <location>
        <begin position="287"/>
        <end position="311"/>
    </location>
</feature>
<gene>
    <name evidence="9" type="ORF">ACFP3M_20160</name>
</gene>
<dbReference type="PANTHER" id="PTHR35007">
    <property type="entry name" value="INTEGRAL MEMBRANE PROTEIN-RELATED"/>
    <property type="match status" value="1"/>
</dbReference>
<reference evidence="10" key="1">
    <citation type="journal article" date="2019" name="Int. J. Syst. Evol. Microbiol.">
        <title>The Global Catalogue of Microorganisms (GCM) 10K type strain sequencing project: providing services to taxonomists for standard genome sequencing and annotation.</title>
        <authorList>
            <consortium name="The Broad Institute Genomics Platform"/>
            <consortium name="The Broad Institute Genome Sequencing Center for Infectious Disease"/>
            <person name="Wu L."/>
            <person name="Ma J."/>
        </authorList>
    </citation>
    <scope>NUCLEOTIDE SEQUENCE [LARGE SCALE GENOMIC DNA]</scope>
    <source>
        <strain evidence="10">CGMCC 1.15809</strain>
    </source>
</reference>
<evidence type="ECO:0000313" key="9">
    <source>
        <dbReference type="EMBL" id="MFC5895119.1"/>
    </source>
</evidence>
<evidence type="ECO:0000256" key="3">
    <source>
        <dbReference type="ARBA" id="ARBA00022692"/>
    </source>
</evidence>
<evidence type="ECO:0000256" key="1">
    <source>
        <dbReference type="ARBA" id="ARBA00004651"/>
    </source>
</evidence>
<comment type="subcellular location">
    <subcellularLocation>
        <location evidence="1">Cell membrane</location>
        <topology evidence="1">Multi-pass membrane protein</topology>
    </subcellularLocation>
</comment>
<protein>
    <submittedName>
        <fullName evidence="9">Type II secretion system F family protein</fullName>
    </submittedName>
</protein>
<proteinExistence type="predicted"/>
<dbReference type="InterPro" id="IPR018076">
    <property type="entry name" value="T2SS_GspF_dom"/>
</dbReference>
<feature type="transmembrane region" description="Helical" evidence="7">
    <location>
        <begin position="255"/>
        <end position="275"/>
    </location>
</feature>
<evidence type="ECO:0000256" key="4">
    <source>
        <dbReference type="ARBA" id="ARBA00022989"/>
    </source>
</evidence>
<sequence length="362" mass="37231">MTGDVGDAVIASVAVGALVWWACTAWWPAVARRRQLRRRVRWLAAVAGADAPVAAARRRFGGAWAPSGRAREADAKWWSGGPWAGRHPSWPGAGRELWCLPGGLLFGAVGGSVLPVLASLGAVFVVRRILAARQAARARDRRAAAVITLCATAATELRAGRQPNRALLAAGVPDLGEAGSAIMAAARYGGDVPRAFRAAAALPGADGLNGVAACWRVAVEGGAGLADGLERIAAALRAGRDQREELNAQLAGPRATALMLALLPACGLLMGTALGADPVRVLLHTPFGWVCLVVGGLLEWAGIAWTARIVAGALPPTGVRQGSGRRSAASAGRPAGRRPGVRYSLLSESAAPQARRTEGVPA</sequence>
<feature type="compositionally biased region" description="Low complexity" evidence="6">
    <location>
        <begin position="319"/>
        <end position="334"/>
    </location>
</feature>
<evidence type="ECO:0000256" key="2">
    <source>
        <dbReference type="ARBA" id="ARBA00022475"/>
    </source>
</evidence>
<dbReference type="EMBL" id="JBHSPW010000009">
    <property type="protein sequence ID" value="MFC5895119.1"/>
    <property type="molecule type" value="Genomic_DNA"/>
</dbReference>
<keyword evidence="4 7" id="KW-1133">Transmembrane helix</keyword>
<keyword evidence="10" id="KW-1185">Reference proteome</keyword>
<keyword evidence="5 7" id="KW-0472">Membrane</keyword>
<evidence type="ECO:0000313" key="10">
    <source>
        <dbReference type="Proteomes" id="UP001596241"/>
    </source>
</evidence>
<evidence type="ECO:0000256" key="7">
    <source>
        <dbReference type="SAM" id="Phobius"/>
    </source>
</evidence>
<dbReference type="Pfam" id="PF00482">
    <property type="entry name" value="T2SSF"/>
    <property type="match status" value="1"/>
</dbReference>
<name>A0ABW1FQ00_9ACTN</name>
<feature type="region of interest" description="Disordered" evidence="6">
    <location>
        <begin position="319"/>
        <end position="362"/>
    </location>
</feature>
<feature type="transmembrane region" description="Helical" evidence="7">
    <location>
        <begin position="104"/>
        <end position="126"/>
    </location>
</feature>
<evidence type="ECO:0000256" key="5">
    <source>
        <dbReference type="ARBA" id="ARBA00023136"/>
    </source>
</evidence>
<feature type="domain" description="Type II secretion system protein GspF" evidence="8">
    <location>
        <begin position="150"/>
        <end position="270"/>
    </location>
</feature>
<dbReference type="Proteomes" id="UP001596241">
    <property type="component" value="Unassembled WGS sequence"/>
</dbReference>
<dbReference type="RefSeq" id="WP_345077718.1">
    <property type="nucleotide sequence ID" value="NZ_BAAAWG010000002.1"/>
</dbReference>
<dbReference type="PANTHER" id="PTHR35007:SF4">
    <property type="entry name" value="CONSERVED TRANSMEMBRANE PROTEIN-RELATED"/>
    <property type="match status" value="1"/>
</dbReference>
<keyword evidence="2" id="KW-1003">Cell membrane</keyword>
<comment type="caution">
    <text evidence="9">The sequence shown here is derived from an EMBL/GenBank/DDBJ whole genome shotgun (WGS) entry which is preliminary data.</text>
</comment>